<keyword evidence="2" id="KW-1185">Reference proteome</keyword>
<evidence type="ECO:0000313" key="2">
    <source>
        <dbReference type="Proteomes" id="UP000675881"/>
    </source>
</evidence>
<evidence type="ECO:0000313" key="1">
    <source>
        <dbReference type="EMBL" id="CAF2943952.1"/>
    </source>
</evidence>
<accession>A0A7R8CVK2</accession>
<protein>
    <submittedName>
        <fullName evidence="1">(salmon louse) hypothetical protein</fullName>
    </submittedName>
</protein>
<proteinExistence type="predicted"/>
<name>A0A7R8CVK2_LEPSM</name>
<dbReference type="Proteomes" id="UP000675881">
    <property type="component" value="Chromosome 5"/>
</dbReference>
<gene>
    <name evidence="1" type="ORF">LSAA_10722</name>
</gene>
<reference evidence="1" key="1">
    <citation type="submission" date="2021-02" db="EMBL/GenBank/DDBJ databases">
        <authorList>
            <person name="Bekaert M."/>
        </authorList>
    </citation>
    <scope>NUCLEOTIDE SEQUENCE</scope>
    <source>
        <strain evidence="1">IoA-00</strain>
    </source>
</reference>
<organism evidence="1 2">
    <name type="scientific">Lepeophtheirus salmonis</name>
    <name type="common">Salmon louse</name>
    <name type="synonym">Caligus salmonis</name>
    <dbReference type="NCBI Taxonomy" id="72036"/>
    <lineage>
        <taxon>Eukaryota</taxon>
        <taxon>Metazoa</taxon>
        <taxon>Ecdysozoa</taxon>
        <taxon>Arthropoda</taxon>
        <taxon>Crustacea</taxon>
        <taxon>Multicrustacea</taxon>
        <taxon>Hexanauplia</taxon>
        <taxon>Copepoda</taxon>
        <taxon>Siphonostomatoida</taxon>
        <taxon>Caligidae</taxon>
        <taxon>Lepeophtheirus</taxon>
    </lineage>
</organism>
<dbReference type="AlphaFoldDB" id="A0A7R8CVK2"/>
<dbReference type="EMBL" id="HG994584">
    <property type="protein sequence ID" value="CAF2943952.1"/>
    <property type="molecule type" value="Genomic_DNA"/>
</dbReference>
<sequence>MPQCYRHICISSRKIKPQFYSCADKLMSVSHCSQNQAVTGIVETAIFLFDRKSKYHLDNPNVIDLNTVPYNSQTRQAGKFILAQTLSEIVDLIMTSSDVVITFQDDGSKKRHVDHLVFRGSQ</sequence>